<dbReference type="PROSITE" id="PS00409">
    <property type="entry name" value="PROKAR_NTER_METHYL"/>
    <property type="match status" value="1"/>
</dbReference>
<feature type="transmembrane region" description="Helical" evidence="2">
    <location>
        <begin position="20"/>
        <end position="40"/>
    </location>
</feature>
<dbReference type="OrthoDB" id="5906095at2"/>
<name>A0A432CUP9_9VIBR</name>
<evidence type="ECO:0000313" key="3">
    <source>
        <dbReference type="EMBL" id="RTZ15340.1"/>
    </source>
</evidence>
<gene>
    <name evidence="3" type="ORF">EJ063_12840</name>
</gene>
<keyword evidence="2" id="KW-0472">Membrane</keyword>
<sequence>MIRENNCNKRKERVKGMTLIELMIVVAVIAILATIAYPSYTSHLLKAHRVSAIADLAKIQIELERAYQGNYASAAQSVLSGGNCSFCEVDSAQFAIAVSSSISSYTIKATAQGAQLTDECSGNTYTEITLNNIGQSTPTACW</sequence>
<dbReference type="Proteomes" id="UP000268973">
    <property type="component" value="Unassembled WGS sequence"/>
</dbReference>
<dbReference type="Pfam" id="PF07963">
    <property type="entry name" value="N_methyl"/>
    <property type="match status" value="1"/>
</dbReference>
<dbReference type="Gene3D" id="3.30.700.10">
    <property type="entry name" value="Glycoprotein, Type 4 Pilin"/>
    <property type="match status" value="1"/>
</dbReference>
<accession>A0A432CUP9</accession>
<dbReference type="InterPro" id="IPR045584">
    <property type="entry name" value="Pilin-like"/>
</dbReference>
<dbReference type="NCBIfam" id="TIGR02532">
    <property type="entry name" value="IV_pilin_GFxxxE"/>
    <property type="match status" value="1"/>
</dbReference>
<dbReference type="InterPro" id="IPR031982">
    <property type="entry name" value="PilE-like"/>
</dbReference>
<dbReference type="GO" id="GO:0015627">
    <property type="term" value="C:type II protein secretion system complex"/>
    <property type="evidence" value="ECO:0007669"/>
    <property type="project" value="InterPro"/>
</dbReference>
<keyword evidence="2" id="KW-1133">Transmembrane helix</keyword>
<protein>
    <submittedName>
        <fullName evidence="3">Prepilin-type N-terminal cleavage/methylation domain-containing protein</fullName>
    </submittedName>
</protein>
<dbReference type="InterPro" id="IPR000983">
    <property type="entry name" value="Bac_GSPG_pilin"/>
</dbReference>
<dbReference type="InterPro" id="IPR012902">
    <property type="entry name" value="N_methyl_site"/>
</dbReference>
<dbReference type="PRINTS" id="PR00813">
    <property type="entry name" value="BCTERIALGSPG"/>
</dbReference>
<organism evidence="3 4">
    <name type="scientific">Vibrio aquaticus</name>
    <dbReference type="NCBI Taxonomy" id="2496559"/>
    <lineage>
        <taxon>Bacteria</taxon>
        <taxon>Pseudomonadati</taxon>
        <taxon>Pseudomonadota</taxon>
        <taxon>Gammaproteobacteria</taxon>
        <taxon>Vibrionales</taxon>
        <taxon>Vibrionaceae</taxon>
        <taxon>Vibrio</taxon>
    </lineage>
</organism>
<dbReference type="EMBL" id="RXZH01000005">
    <property type="protein sequence ID" value="RTZ15340.1"/>
    <property type="molecule type" value="Genomic_DNA"/>
</dbReference>
<keyword evidence="2" id="KW-0812">Transmembrane</keyword>
<proteinExistence type="predicted"/>
<keyword evidence="4" id="KW-1185">Reference proteome</keyword>
<keyword evidence="1" id="KW-0488">Methylation</keyword>
<evidence type="ECO:0000256" key="1">
    <source>
        <dbReference type="ARBA" id="ARBA00022481"/>
    </source>
</evidence>
<dbReference type="GO" id="GO:0015628">
    <property type="term" value="P:protein secretion by the type II secretion system"/>
    <property type="evidence" value="ECO:0007669"/>
    <property type="project" value="InterPro"/>
</dbReference>
<reference evidence="3 4" key="1">
    <citation type="submission" date="2018-12" db="EMBL/GenBank/DDBJ databases">
        <title>Vibrio sp. isolated from China Sea.</title>
        <authorList>
            <person name="Li Y."/>
        </authorList>
    </citation>
    <scope>NUCLEOTIDE SEQUENCE [LARGE SCALE GENOMIC DNA]</scope>
    <source>
        <strain evidence="3 4">BEI207</strain>
    </source>
</reference>
<dbReference type="GO" id="GO:0043683">
    <property type="term" value="P:type IV pilus assembly"/>
    <property type="evidence" value="ECO:0007669"/>
    <property type="project" value="InterPro"/>
</dbReference>
<dbReference type="SUPFAM" id="SSF54523">
    <property type="entry name" value="Pili subunits"/>
    <property type="match status" value="1"/>
</dbReference>
<dbReference type="Pfam" id="PF16732">
    <property type="entry name" value="ComP_DUS"/>
    <property type="match status" value="1"/>
</dbReference>
<evidence type="ECO:0000256" key="2">
    <source>
        <dbReference type="SAM" id="Phobius"/>
    </source>
</evidence>
<dbReference type="RefSeq" id="WP_126574679.1">
    <property type="nucleotide sequence ID" value="NZ_RXZH01000005.1"/>
</dbReference>
<comment type="caution">
    <text evidence="3">The sequence shown here is derived from an EMBL/GenBank/DDBJ whole genome shotgun (WGS) entry which is preliminary data.</text>
</comment>
<evidence type="ECO:0000313" key="4">
    <source>
        <dbReference type="Proteomes" id="UP000268973"/>
    </source>
</evidence>
<dbReference type="AlphaFoldDB" id="A0A432CUP9"/>